<dbReference type="PANTHER" id="PTHR14240">
    <property type="entry name" value="RETINITIS PIGMENTOSA GTPASE REGULATOR-INTERACTING PROTEIN"/>
    <property type="match status" value="1"/>
</dbReference>
<evidence type="ECO:0000256" key="17">
    <source>
        <dbReference type="ARBA" id="ARBA00082462"/>
    </source>
</evidence>
<proteinExistence type="inferred from homology"/>
<comment type="caution">
    <text evidence="21">The sequence shown here is derived from an EMBL/GenBank/DDBJ whole genome shotgun (WGS) entry which is preliminary data.</text>
</comment>
<dbReference type="GO" id="GO:0031870">
    <property type="term" value="F:thromboxane A2 receptor binding"/>
    <property type="evidence" value="ECO:0007669"/>
    <property type="project" value="TreeGrafter"/>
</dbReference>
<evidence type="ECO:0000256" key="10">
    <source>
        <dbReference type="ARBA" id="ARBA00023054"/>
    </source>
</evidence>
<evidence type="ECO:0000256" key="13">
    <source>
        <dbReference type="ARBA" id="ARBA00023273"/>
    </source>
</evidence>
<dbReference type="GO" id="GO:0046548">
    <property type="term" value="P:retinal rod cell development"/>
    <property type="evidence" value="ECO:0007669"/>
    <property type="project" value="TreeGrafter"/>
</dbReference>
<comment type="similarity">
    <text evidence="5">Belongs to the RPGRIP1 family.</text>
</comment>
<evidence type="ECO:0000256" key="5">
    <source>
        <dbReference type="ARBA" id="ARBA00006042"/>
    </source>
</evidence>
<evidence type="ECO:0000256" key="2">
    <source>
        <dbReference type="ARBA" id="ARBA00004300"/>
    </source>
</evidence>
<dbReference type="GO" id="GO:0005813">
    <property type="term" value="C:centrosome"/>
    <property type="evidence" value="ECO:0007669"/>
    <property type="project" value="UniProtKB-SubCell"/>
</dbReference>
<evidence type="ECO:0000256" key="16">
    <source>
        <dbReference type="ARBA" id="ARBA00078503"/>
    </source>
</evidence>
<evidence type="ECO:0000256" key="9">
    <source>
        <dbReference type="ARBA" id="ARBA00022949"/>
    </source>
</evidence>
<dbReference type="GO" id="GO:0005923">
    <property type="term" value="C:bicellular tight junction"/>
    <property type="evidence" value="ECO:0007669"/>
    <property type="project" value="UniProtKB-SubCell"/>
</dbReference>
<dbReference type="SMART" id="SM00239">
    <property type="entry name" value="C2"/>
    <property type="match status" value="2"/>
</dbReference>
<dbReference type="GO" id="GO:0032391">
    <property type="term" value="C:photoreceptor connecting cilium"/>
    <property type="evidence" value="ECO:0007669"/>
    <property type="project" value="TreeGrafter"/>
</dbReference>
<accession>A0A7J7SD47</accession>
<dbReference type="Pfam" id="PF11618">
    <property type="entry name" value="C2-C2_1"/>
    <property type="match status" value="1"/>
</dbReference>
<feature type="coiled-coil region" evidence="18">
    <location>
        <begin position="301"/>
        <end position="456"/>
    </location>
</feature>
<name>A0A7J7SD47_MYOMY</name>
<dbReference type="InterPro" id="IPR031139">
    <property type="entry name" value="RPGRIP1_fam"/>
</dbReference>
<evidence type="ECO:0000256" key="19">
    <source>
        <dbReference type="SAM" id="MobiDB-lite"/>
    </source>
</evidence>
<evidence type="ECO:0000256" key="11">
    <source>
        <dbReference type="ARBA" id="ARBA00023069"/>
    </source>
</evidence>
<evidence type="ECO:0000313" key="21">
    <source>
        <dbReference type="EMBL" id="KAF6286332.1"/>
    </source>
</evidence>
<evidence type="ECO:0000256" key="15">
    <source>
        <dbReference type="ARBA" id="ARBA00071893"/>
    </source>
</evidence>
<reference evidence="21 22" key="1">
    <citation type="journal article" date="2020" name="Nature">
        <title>Six reference-quality genomes reveal evolution of bat adaptations.</title>
        <authorList>
            <person name="Jebb D."/>
            <person name="Huang Z."/>
            <person name="Pippel M."/>
            <person name="Hughes G.M."/>
            <person name="Lavrichenko K."/>
            <person name="Devanna P."/>
            <person name="Winkler S."/>
            <person name="Jermiin L.S."/>
            <person name="Skirmuntt E.C."/>
            <person name="Katzourakis A."/>
            <person name="Burkitt-Gray L."/>
            <person name="Ray D.A."/>
            <person name="Sullivan K.A.M."/>
            <person name="Roscito J.G."/>
            <person name="Kirilenko B.M."/>
            <person name="Davalos L.M."/>
            <person name="Corthals A.P."/>
            <person name="Power M.L."/>
            <person name="Jones G."/>
            <person name="Ransome R.D."/>
            <person name="Dechmann D.K.N."/>
            <person name="Locatelli A.G."/>
            <person name="Puechmaille S.J."/>
            <person name="Fedrigo O."/>
            <person name="Jarvis E.D."/>
            <person name="Hiller M."/>
            <person name="Vernes S.C."/>
            <person name="Myers E.W."/>
            <person name="Teeling E.C."/>
        </authorList>
    </citation>
    <scope>NUCLEOTIDE SEQUENCE [LARGE SCALE GENOMIC DNA]</scope>
    <source>
        <strain evidence="21">MMyoMyo1</strain>
        <tissue evidence="21">Flight muscle</tissue>
    </source>
</reference>
<dbReference type="Pfam" id="PF18111">
    <property type="entry name" value="RPGR1_C"/>
    <property type="match status" value="1"/>
</dbReference>
<dbReference type="GO" id="GO:0009966">
    <property type="term" value="P:regulation of signal transduction"/>
    <property type="evidence" value="ECO:0007669"/>
    <property type="project" value="UniProtKB-ARBA"/>
</dbReference>
<keyword evidence="8" id="KW-0677">Repeat</keyword>
<feature type="compositionally biased region" description="Polar residues" evidence="19">
    <location>
        <begin position="981"/>
        <end position="993"/>
    </location>
</feature>
<evidence type="ECO:0000256" key="1">
    <source>
        <dbReference type="ARBA" id="ARBA00004120"/>
    </source>
</evidence>
<evidence type="ECO:0000256" key="14">
    <source>
        <dbReference type="ARBA" id="ARBA00058876"/>
    </source>
</evidence>
<keyword evidence="6" id="KW-0796">Tight junction</keyword>
<feature type="region of interest" description="Disordered" evidence="19">
    <location>
        <begin position="939"/>
        <end position="966"/>
    </location>
</feature>
<evidence type="ECO:0000256" key="8">
    <source>
        <dbReference type="ARBA" id="ARBA00022737"/>
    </source>
</evidence>
<dbReference type="InterPro" id="IPR000008">
    <property type="entry name" value="C2_dom"/>
</dbReference>
<dbReference type="Gene3D" id="2.60.40.150">
    <property type="entry name" value="C2 domain"/>
    <property type="match status" value="3"/>
</dbReference>
<dbReference type="Proteomes" id="UP000527355">
    <property type="component" value="Unassembled WGS sequence"/>
</dbReference>
<feature type="region of interest" description="Disordered" evidence="19">
    <location>
        <begin position="136"/>
        <end position="176"/>
    </location>
</feature>
<feature type="compositionally biased region" description="Low complexity" evidence="19">
    <location>
        <begin position="137"/>
        <end position="150"/>
    </location>
</feature>
<evidence type="ECO:0000256" key="7">
    <source>
        <dbReference type="ARBA" id="ARBA00022490"/>
    </source>
</evidence>
<keyword evidence="13" id="KW-0966">Cell projection</keyword>
<sequence>MSGPTDETAGDLPVKDIGLNLFRVGGLQETSATRTMKSHQVIVSRISREELEDRFLRLHDENMLLKQHARKQEDKIKRMATKLIRLVNDKKRYERAGGGPKRLGRDVELEEMIEQLQEKAQGLERQNEALKTRLISARQQPQAPGGRQAPHSYAQPRGNAGRRKASESAGAQDCPRKGIRFQDVDVDQPMLTKYGNNLLEEARGEIRNLEDVIQTQRGQIEELEQLTEILKTQLRRKENEIEASLLQLREQQATDQRSNIRDNVEMIKLHKQLVEKSNALSVMEGKFIQLQEKQKSLRISHDALMANGDELNQQLKEQRVKCSRLEKQLHSVTISERRIEELQDRINDLEKERELLKENYDKLYNSAFGAAQEEQWKVKEQQLKVQIAQLEAALKSDLTDKAEILDRLKTERDHNEKLVQENRELQLRCLEGKQQLDDLKNRMKFYNQEADVNAEELSEALLLIKAQKSQRNGELSFLEKVDNTSHKDLERSMRELQATHAETVQELEKTRNMLIMQHKINKDYQMEVEAVTQKMENLQQDYELKVEQYVHLLDVRAARIQKLEAQLKDIAYGTKQYRFKPEILPDDSVDEFDDTIHLERGENLFEIHIHKVAFSPELSQASGDKEPLTFCTYAFYDFELQTTPIVRGLHPEYNFTSQYLVHVNDLFLHYIHKNTVTLEVHQAYSTDYETIAACQLRFHEILEKSGRIFGTASLVGTKEDVPNFGTVEYWFQLRVPVDQAIRLYRERAKALGYMTSNFKGPAQRPWLSQQAPTTAQLSSTDCADGNLNELHITVRCCSQLQARASHLQPHPYVVYKFFDFADHDTAIIPSSNDPQFDDHMCFPVPMSVDLDRYLKAESLGFYVFDDSDTQEDMYIGKVSVPLISLAHDRCISGIFELTDHKKHPAGTIHVILKWKFAYLPPSECITSEHLGTVIHKEESEAVQRLPPASSVSTLSVAPTPKPRQRLTAVGKKVSFVADVTPHQNSAPQESRVSQGREHTGNAQPENGGDVSLMSQGQIAQPSTTSSEDETEITEELEPEDEEDRSASDSDECIIPEPVSKNIPQTSDTIRIEIIALSLSDARVTADDTVQRLFVEFRLCGLPAEETPVSLPKPRGGHWVHYNYSHVIYVDQENNQAKRDVLKAILRQEEMPDRSIRFTVVSDPPEEEQDLECEDIGLAHVDLAELLREGRDLVQQNIDVWDARAGGRRIGQLRVTVEALQALRSVREQDSAGWEA</sequence>
<dbReference type="PROSITE" id="PS50004">
    <property type="entry name" value="C2"/>
    <property type="match status" value="2"/>
</dbReference>
<comment type="function">
    <text evidence="14">Negatively regulates signaling through the G-protein coupled thromboxane A2 receptor (TBXA2R). May be involved in mechanisms like programmed cell death, craniofacial development, patterning of the limbs, and formation of the left-right axis. Involved in the organization of apical junctions; the function is proposed to implicate a NPHP1-4-8 module. Does not seem to be strictly required for ciliogenesis. Involved in establishment of planar cell polarity such as in cochlear sensory epithelium and is proposed to implicate stabilization of disheveled proteins. Involved in regulation of proteasomal activity at the primary cilium probably implicating association with PSDM2.</text>
</comment>
<feature type="coiled-coil region" evidence="18">
    <location>
        <begin position="486"/>
        <end position="548"/>
    </location>
</feature>
<keyword evidence="9" id="KW-0965">Cell junction</keyword>
<dbReference type="AlphaFoldDB" id="A0A7J7SD47"/>
<dbReference type="VEuPathDB" id="HostDB:RPGRIP1L"/>
<keyword evidence="7" id="KW-0963">Cytoplasm</keyword>
<evidence type="ECO:0000256" key="12">
    <source>
        <dbReference type="ARBA" id="ARBA00023212"/>
    </source>
</evidence>
<evidence type="ECO:0000313" key="22">
    <source>
        <dbReference type="Proteomes" id="UP000527355"/>
    </source>
</evidence>
<keyword evidence="11" id="KW-0969">Cilium</keyword>
<feature type="compositionally biased region" description="Polar residues" evidence="19">
    <location>
        <begin position="1012"/>
        <end position="1021"/>
    </location>
</feature>
<keyword evidence="12" id="KW-0206">Cytoskeleton</keyword>
<evidence type="ECO:0000256" key="18">
    <source>
        <dbReference type="SAM" id="Coils"/>
    </source>
</evidence>
<gene>
    <name evidence="21" type="ORF">mMyoMyo1_016770</name>
</gene>
<dbReference type="FunFam" id="2.60.40.150:FF:000075">
    <property type="entry name" value="protein fantom isoform X1"/>
    <property type="match status" value="1"/>
</dbReference>
<dbReference type="GO" id="GO:1905515">
    <property type="term" value="P:non-motile cilium assembly"/>
    <property type="evidence" value="ECO:0007669"/>
    <property type="project" value="TreeGrafter"/>
</dbReference>
<dbReference type="InterPro" id="IPR021656">
    <property type="entry name" value="C2-C2_1"/>
</dbReference>
<feature type="coiled-coil region" evidence="18">
    <location>
        <begin position="199"/>
        <end position="254"/>
    </location>
</feature>
<evidence type="ECO:0000259" key="20">
    <source>
        <dbReference type="PROSITE" id="PS50004"/>
    </source>
</evidence>
<evidence type="ECO:0000256" key="6">
    <source>
        <dbReference type="ARBA" id="ARBA00022427"/>
    </source>
</evidence>
<dbReference type="CDD" id="cd00030">
    <property type="entry name" value="C2"/>
    <property type="match status" value="1"/>
</dbReference>
<dbReference type="GO" id="GO:0005930">
    <property type="term" value="C:axoneme"/>
    <property type="evidence" value="ECO:0007669"/>
    <property type="project" value="UniProtKB-SubCell"/>
</dbReference>
<dbReference type="FunFam" id="2.60.40.150:FF:000196">
    <property type="entry name" value="Protein fantom"/>
    <property type="match status" value="1"/>
</dbReference>
<organism evidence="21 22">
    <name type="scientific">Myotis myotis</name>
    <name type="common">Greater mouse-eared bat</name>
    <name type="synonym">Vespertilio myotis</name>
    <dbReference type="NCBI Taxonomy" id="51298"/>
    <lineage>
        <taxon>Eukaryota</taxon>
        <taxon>Metazoa</taxon>
        <taxon>Chordata</taxon>
        <taxon>Craniata</taxon>
        <taxon>Vertebrata</taxon>
        <taxon>Euteleostomi</taxon>
        <taxon>Mammalia</taxon>
        <taxon>Eutheria</taxon>
        <taxon>Laurasiatheria</taxon>
        <taxon>Chiroptera</taxon>
        <taxon>Yangochiroptera</taxon>
        <taxon>Vespertilionidae</taxon>
        <taxon>Myotis</taxon>
    </lineage>
</organism>
<dbReference type="InterPro" id="IPR035892">
    <property type="entry name" value="C2_domain_sf"/>
</dbReference>
<dbReference type="EMBL" id="JABWUV010000019">
    <property type="protein sequence ID" value="KAF6286332.1"/>
    <property type="molecule type" value="Genomic_DNA"/>
</dbReference>
<feature type="region of interest" description="Disordered" evidence="19">
    <location>
        <begin position="978"/>
        <end position="1061"/>
    </location>
</feature>
<evidence type="ECO:0000256" key="3">
    <source>
        <dbReference type="ARBA" id="ARBA00004430"/>
    </source>
</evidence>
<dbReference type="InterPro" id="IPR041091">
    <property type="entry name" value="RPGRIP1_C"/>
</dbReference>
<keyword evidence="22" id="KW-1185">Reference proteome</keyword>
<feature type="domain" description="C2" evidence="20">
    <location>
        <begin position="575"/>
        <end position="712"/>
    </location>
</feature>
<evidence type="ECO:0000256" key="4">
    <source>
        <dbReference type="ARBA" id="ARBA00004435"/>
    </source>
</evidence>
<dbReference type="GO" id="GO:0036064">
    <property type="term" value="C:ciliary basal body"/>
    <property type="evidence" value="ECO:0007669"/>
    <property type="project" value="UniProtKB-ARBA"/>
</dbReference>
<protein>
    <recommendedName>
        <fullName evidence="15">Protein fantom</fullName>
    </recommendedName>
    <alternativeName>
        <fullName evidence="16">Nephrocystin-8</fullName>
    </alternativeName>
    <alternativeName>
        <fullName evidence="17">RPGR-interacting protein 1-like protein</fullName>
    </alternativeName>
</protein>
<dbReference type="Pfam" id="PF00168">
    <property type="entry name" value="C2"/>
    <property type="match status" value="1"/>
</dbReference>
<feature type="compositionally biased region" description="Acidic residues" evidence="19">
    <location>
        <begin position="1026"/>
        <end position="1053"/>
    </location>
</feature>
<keyword evidence="10 18" id="KW-0175">Coiled coil</keyword>
<comment type="subcellular location">
    <subcellularLocation>
        <location evidence="4">Cell junction</location>
        <location evidence="4">Tight junction</location>
    </subcellularLocation>
    <subcellularLocation>
        <location evidence="3">Cytoplasm</location>
        <location evidence="3">Cytoskeleton</location>
        <location evidence="3">Cilium axoneme</location>
    </subcellularLocation>
    <subcellularLocation>
        <location evidence="1">Cytoplasm</location>
        <location evidence="1">Cytoskeleton</location>
        <location evidence="1">Cilium basal body</location>
    </subcellularLocation>
    <subcellularLocation>
        <location evidence="2">Cytoplasm</location>
        <location evidence="2">Cytoskeleton</location>
        <location evidence="2">Microtubule organizing center</location>
        <location evidence="2">Centrosome</location>
    </subcellularLocation>
</comment>
<dbReference type="FunFam" id="2.60.40.150:FF:000073">
    <property type="entry name" value="protein fantom isoform X1"/>
    <property type="match status" value="1"/>
</dbReference>
<dbReference type="SUPFAM" id="SSF49562">
    <property type="entry name" value="C2 domain (Calcium/lipid-binding domain, CaLB)"/>
    <property type="match status" value="2"/>
</dbReference>
<feature type="domain" description="C2" evidence="20">
    <location>
        <begin position="771"/>
        <end position="895"/>
    </location>
</feature>
<dbReference type="PANTHER" id="PTHR14240:SF4">
    <property type="entry name" value="PROTEIN FANTOM"/>
    <property type="match status" value="1"/>
</dbReference>